<feature type="compositionally biased region" description="Acidic residues" evidence="1">
    <location>
        <begin position="431"/>
        <end position="446"/>
    </location>
</feature>
<comment type="caution">
    <text evidence="2">The sequence shown here is derived from an EMBL/GenBank/DDBJ whole genome shotgun (WGS) entry which is preliminary data.</text>
</comment>
<evidence type="ECO:0000313" key="2">
    <source>
        <dbReference type="EMBL" id="KAJ7217085.1"/>
    </source>
</evidence>
<protein>
    <submittedName>
        <fullName evidence="2">Uncharacterized protein</fullName>
    </submittedName>
</protein>
<evidence type="ECO:0000313" key="3">
    <source>
        <dbReference type="Proteomes" id="UP001219525"/>
    </source>
</evidence>
<reference evidence="2" key="1">
    <citation type="submission" date="2023-03" db="EMBL/GenBank/DDBJ databases">
        <title>Massive genome expansion in bonnet fungi (Mycena s.s.) driven by repeated elements and novel gene families across ecological guilds.</title>
        <authorList>
            <consortium name="Lawrence Berkeley National Laboratory"/>
            <person name="Harder C.B."/>
            <person name="Miyauchi S."/>
            <person name="Viragh M."/>
            <person name="Kuo A."/>
            <person name="Thoen E."/>
            <person name="Andreopoulos B."/>
            <person name="Lu D."/>
            <person name="Skrede I."/>
            <person name="Drula E."/>
            <person name="Henrissat B."/>
            <person name="Morin E."/>
            <person name="Kohler A."/>
            <person name="Barry K."/>
            <person name="LaButti K."/>
            <person name="Morin E."/>
            <person name="Salamov A."/>
            <person name="Lipzen A."/>
            <person name="Mereny Z."/>
            <person name="Hegedus B."/>
            <person name="Baldrian P."/>
            <person name="Stursova M."/>
            <person name="Weitz H."/>
            <person name="Taylor A."/>
            <person name="Grigoriev I.V."/>
            <person name="Nagy L.G."/>
            <person name="Martin F."/>
            <person name="Kauserud H."/>
        </authorList>
    </citation>
    <scope>NUCLEOTIDE SEQUENCE</scope>
    <source>
        <strain evidence="2">9144</strain>
    </source>
</reference>
<proteinExistence type="predicted"/>
<dbReference type="AlphaFoldDB" id="A0AAD6VM16"/>
<feature type="region of interest" description="Disordered" evidence="1">
    <location>
        <begin position="407"/>
        <end position="446"/>
    </location>
</feature>
<keyword evidence="3" id="KW-1185">Reference proteome</keyword>
<evidence type="ECO:0000256" key="1">
    <source>
        <dbReference type="SAM" id="MobiDB-lite"/>
    </source>
</evidence>
<name>A0AAD6VM16_9AGAR</name>
<dbReference type="EMBL" id="JARJCW010000014">
    <property type="protein sequence ID" value="KAJ7217085.1"/>
    <property type="molecule type" value="Genomic_DNA"/>
</dbReference>
<sequence>MNVDDEQSLTSSKVQKVAQKQDRDLLRSLLRTDQFSFLSGSSDAAMRACHVLSATRRSKKGVERAAIKKFEESIELLATVLWFNKGRDFKLDGRCNLLLLLVDEHYRWDVYGIYAFSPSFIDLHFILEELTRCNSEWAKRAASNVEATRDLPDTLTEDVYEWRIIILHPEDFFPRGQRFKVLHPNKRILRTSMEMPEEPLSSDWVDCTVRTLPDEPPLLVHGTTPLAPKVFLALRKDDEHLSLFAMLVNLHWKLEAYMTEVAQKSTCPNGMLRLMHNTTTALMTQIFFRPPQTTFPTPHTSYSSANNFSAVTSTEGTLSMKAGSGGNRDTNMESPDSLPVPPEPEFINGLTSTECETLFDRLSNPTSGADSADAFMQLLCGAQGAECFFFGAGAAWLNEMDDTGFPDFEAPPTRWMREHGWESESGSGSESESESADSDDAESAGA</sequence>
<gene>
    <name evidence="2" type="ORF">GGX14DRAFT_601967</name>
</gene>
<organism evidence="2 3">
    <name type="scientific">Mycena pura</name>
    <dbReference type="NCBI Taxonomy" id="153505"/>
    <lineage>
        <taxon>Eukaryota</taxon>
        <taxon>Fungi</taxon>
        <taxon>Dikarya</taxon>
        <taxon>Basidiomycota</taxon>
        <taxon>Agaricomycotina</taxon>
        <taxon>Agaricomycetes</taxon>
        <taxon>Agaricomycetidae</taxon>
        <taxon>Agaricales</taxon>
        <taxon>Marasmiineae</taxon>
        <taxon>Mycenaceae</taxon>
        <taxon>Mycena</taxon>
    </lineage>
</organism>
<accession>A0AAD6VM16</accession>
<dbReference type="Proteomes" id="UP001219525">
    <property type="component" value="Unassembled WGS sequence"/>
</dbReference>